<gene>
    <name evidence="1" type="ORF">THIOM_002455</name>
</gene>
<reference evidence="1 2" key="1">
    <citation type="submission" date="2016-05" db="EMBL/GenBank/DDBJ databases">
        <title>Single-cell genome of chain-forming Candidatus Thiomargarita nelsonii and comparison to other large sulfur-oxidizing bacteria.</title>
        <authorList>
            <person name="Winkel M."/>
            <person name="Salman V."/>
            <person name="Woyke T."/>
            <person name="Schulz-Vogt H."/>
            <person name="Richter M."/>
            <person name="Flood B."/>
            <person name="Bailey J."/>
            <person name="Amann R."/>
            <person name="Mussmann M."/>
        </authorList>
    </citation>
    <scope>NUCLEOTIDE SEQUENCE [LARGE SCALE GENOMIC DNA]</scope>
    <source>
        <strain evidence="1 2">THI036</strain>
    </source>
</reference>
<proteinExistence type="predicted"/>
<dbReference type="EMBL" id="LUTY01001404">
    <property type="protein sequence ID" value="OAD21771.1"/>
    <property type="molecule type" value="Genomic_DNA"/>
</dbReference>
<dbReference type="AlphaFoldDB" id="A0A0A6NYS6"/>
<evidence type="ECO:0000313" key="2">
    <source>
        <dbReference type="Proteomes" id="UP000076962"/>
    </source>
</evidence>
<organism evidence="1 2">
    <name type="scientific">Candidatus Thiomargarita nelsonii</name>
    <dbReference type="NCBI Taxonomy" id="1003181"/>
    <lineage>
        <taxon>Bacteria</taxon>
        <taxon>Pseudomonadati</taxon>
        <taxon>Pseudomonadota</taxon>
        <taxon>Gammaproteobacteria</taxon>
        <taxon>Thiotrichales</taxon>
        <taxon>Thiotrichaceae</taxon>
        <taxon>Thiomargarita</taxon>
    </lineage>
</organism>
<comment type="caution">
    <text evidence="1">The sequence shown here is derived from an EMBL/GenBank/DDBJ whole genome shotgun (WGS) entry which is preliminary data.</text>
</comment>
<evidence type="ECO:0000313" key="1">
    <source>
        <dbReference type="EMBL" id="OAD21771.1"/>
    </source>
</evidence>
<keyword evidence="2" id="KW-1185">Reference proteome</keyword>
<accession>A0A0A6NYS6</accession>
<protein>
    <submittedName>
        <fullName evidence="1">Uncharacterized protein</fullName>
    </submittedName>
</protein>
<name>A0A0A6NYS6_9GAMM</name>
<dbReference type="Proteomes" id="UP000076962">
    <property type="component" value="Unassembled WGS sequence"/>
</dbReference>
<sequence>MDDYLDVWENLQAEWENSFMQLVAESDDLTRLTAWIQKIFFPIQIVGFNDNLIHFKPYGATESVFIIVMTEILLNTVKYYSSATAEPVTVRWESQ</sequence>